<dbReference type="PRINTS" id="PR00455">
    <property type="entry name" value="HTHTETR"/>
</dbReference>
<dbReference type="OrthoDB" id="7584337at2"/>
<dbReference type="Pfam" id="PF00440">
    <property type="entry name" value="TetR_N"/>
    <property type="match status" value="1"/>
</dbReference>
<name>A0A6N8DRW3_RHOAC</name>
<dbReference type="SUPFAM" id="SSF46689">
    <property type="entry name" value="Homeodomain-like"/>
    <property type="match status" value="1"/>
</dbReference>
<feature type="DNA-binding region" description="H-T-H motif" evidence="4">
    <location>
        <begin position="40"/>
        <end position="59"/>
    </location>
</feature>
<keyword evidence="2 4" id="KW-0238">DNA-binding</keyword>
<protein>
    <submittedName>
        <fullName evidence="6">TetR family transcriptional regulator</fullName>
    </submittedName>
</protein>
<keyword evidence="3" id="KW-0804">Transcription</keyword>
<dbReference type="AlphaFoldDB" id="A0A6N8DRW3"/>
<dbReference type="GO" id="GO:0000976">
    <property type="term" value="F:transcription cis-regulatory region binding"/>
    <property type="evidence" value="ECO:0007669"/>
    <property type="project" value="TreeGrafter"/>
</dbReference>
<evidence type="ECO:0000259" key="5">
    <source>
        <dbReference type="PROSITE" id="PS50977"/>
    </source>
</evidence>
<evidence type="ECO:0000256" key="2">
    <source>
        <dbReference type="ARBA" id="ARBA00023125"/>
    </source>
</evidence>
<dbReference type="RefSeq" id="WP_155447878.1">
    <property type="nucleotide sequence ID" value="NZ_JAOQNR010000026.1"/>
</dbReference>
<dbReference type="GO" id="GO:0003700">
    <property type="term" value="F:DNA-binding transcription factor activity"/>
    <property type="evidence" value="ECO:0007669"/>
    <property type="project" value="TreeGrafter"/>
</dbReference>
<sequence length="218" mass="24122">MKEAKRPRGRPPVGSDEERSQAILDLALKIFVEQGYAATTMDELAAKGHWSKQTLYRLFPSKVALFEALADRHRQSMLDFGAITDEDPVDIALAKIFRVDLTEAEDLSRRSILQLAGAERGMAPELATAIRSCGYEPSRARLAQWLESRRARGELVFEEESLEYAGILMAMMFVAPGLPSDPSVPPFNPDRYRAHVKRCIAVFLGGVGSPGLHSAPPR</sequence>
<evidence type="ECO:0000256" key="3">
    <source>
        <dbReference type="ARBA" id="ARBA00023163"/>
    </source>
</evidence>
<dbReference type="InterPro" id="IPR009057">
    <property type="entry name" value="Homeodomain-like_sf"/>
</dbReference>
<dbReference type="PROSITE" id="PS50977">
    <property type="entry name" value="HTH_TETR_2"/>
    <property type="match status" value="1"/>
</dbReference>
<dbReference type="InterPro" id="IPR050109">
    <property type="entry name" value="HTH-type_TetR-like_transc_reg"/>
</dbReference>
<dbReference type="InterPro" id="IPR001647">
    <property type="entry name" value="HTH_TetR"/>
</dbReference>
<dbReference type="EMBL" id="WNKS01000029">
    <property type="protein sequence ID" value="MTV33199.1"/>
    <property type="molecule type" value="Genomic_DNA"/>
</dbReference>
<evidence type="ECO:0000313" key="7">
    <source>
        <dbReference type="Proteomes" id="UP000439113"/>
    </source>
</evidence>
<feature type="domain" description="HTH tetR-type" evidence="5">
    <location>
        <begin position="17"/>
        <end position="77"/>
    </location>
</feature>
<dbReference type="PANTHER" id="PTHR30055">
    <property type="entry name" value="HTH-TYPE TRANSCRIPTIONAL REGULATOR RUTR"/>
    <property type="match status" value="1"/>
</dbReference>
<evidence type="ECO:0000256" key="4">
    <source>
        <dbReference type="PROSITE-ProRule" id="PRU00335"/>
    </source>
</evidence>
<dbReference type="PANTHER" id="PTHR30055:SF234">
    <property type="entry name" value="HTH-TYPE TRANSCRIPTIONAL REGULATOR BETI"/>
    <property type="match status" value="1"/>
</dbReference>
<keyword evidence="1" id="KW-0805">Transcription regulation</keyword>
<accession>A0A6N8DRW3</accession>
<evidence type="ECO:0000256" key="1">
    <source>
        <dbReference type="ARBA" id="ARBA00023015"/>
    </source>
</evidence>
<dbReference type="Proteomes" id="UP000439113">
    <property type="component" value="Unassembled WGS sequence"/>
</dbReference>
<evidence type="ECO:0000313" key="6">
    <source>
        <dbReference type="EMBL" id="MTV33199.1"/>
    </source>
</evidence>
<comment type="caution">
    <text evidence="6">The sequence shown here is derived from an EMBL/GenBank/DDBJ whole genome shotgun (WGS) entry which is preliminary data.</text>
</comment>
<proteinExistence type="predicted"/>
<organism evidence="6 7">
    <name type="scientific">Rhodoblastus acidophilus</name>
    <name type="common">Rhodopseudomonas acidophila</name>
    <dbReference type="NCBI Taxonomy" id="1074"/>
    <lineage>
        <taxon>Bacteria</taxon>
        <taxon>Pseudomonadati</taxon>
        <taxon>Pseudomonadota</taxon>
        <taxon>Alphaproteobacteria</taxon>
        <taxon>Hyphomicrobiales</taxon>
        <taxon>Rhodoblastaceae</taxon>
        <taxon>Rhodoblastus</taxon>
    </lineage>
</organism>
<dbReference type="Gene3D" id="1.10.357.10">
    <property type="entry name" value="Tetracycline Repressor, domain 2"/>
    <property type="match status" value="1"/>
</dbReference>
<gene>
    <name evidence="6" type="ORF">GJ654_19645</name>
</gene>
<reference evidence="6 7" key="1">
    <citation type="submission" date="2019-11" db="EMBL/GenBank/DDBJ databases">
        <title>Whole-genome sequence of a Rhodoblastus acidophilus DSM 142.</title>
        <authorList>
            <person name="Kyndt J.A."/>
            <person name="Meyer T.E."/>
        </authorList>
    </citation>
    <scope>NUCLEOTIDE SEQUENCE [LARGE SCALE GENOMIC DNA]</scope>
    <source>
        <strain evidence="6 7">DSM 142</strain>
    </source>
</reference>